<organism evidence="1 2">
    <name type="scientific">Novipirellula artificiosorum</name>
    <dbReference type="NCBI Taxonomy" id="2528016"/>
    <lineage>
        <taxon>Bacteria</taxon>
        <taxon>Pseudomonadati</taxon>
        <taxon>Planctomycetota</taxon>
        <taxon>Planctomycetia</taxon>
        <taxon>Pirellulales</taxon>
        <taxon>Pirellulaceae</taxon>
        <taxon>Novipirellula</taxon>
    </lineage>
</organism>
<evidence type="ECO:0008006" key="3">
    <source>
        <dbReference type="Google" id="ProtNLM"/>
    </source>
</evidence>
<sequence>MNAFADGLFDASPERPWIVCEHGNRWIEAVRCFCTEQLADSVTPVVRAADDDEVVALAGRQLRQGQPHIVVVWEITPDSFAESTRFMMALTRSLPQVVQIAACSQLATCHEATLSEFGAMLRVRQPEDLQKMARVINLRLGAS</sequence>
<evidence type="ECO:0000313" key="2">
    <source>
        <dbReference type="Proteomes" id="UP000319143"/>
    </source>
</evidence>
<proteinExistence type="predicted"/>
<protein>
    <recommendedName>
        <fullName evidence="3">Response regulatory domain-containing protein</fullName>
    </recommendedName>
</protein>
<gene>
    <name evidence="1" type="ORF">Poly41_10000</name>
</gene>
<dbReference type="RefSeq" id="WP_146524703.1">
    <property type="nucleotide sequence ID" value="NZ_SJPV01000001.1"/>
</dbReference>
<comment type="caution">
    <text evidence="1">The sequence shown here is derived from an EMBL/GenBank/DDBJ whole genome shotgun (WGS) entry which is preliminary data.</text>
</comment>
<evidence type="ECO:0000313" key="1">
    <source>
        <dbReference type="EMBL" id="TWU42700.1"/>
    </source>
</evidence>
<dbReference type="Proteomes" id="UP000319143">
    <property type="component" value="Unassembled WGS sequence"/>
</dbReference>
<name>A0A5C6E1E1_9BACT</name>
<dbReference type="OrthoDB" id="279849at2"/>
<accession>A0A5C6E1E1</accession>
<dbReference type="AlphaFoldDB" id="A0A5C6E1E1"/>
<keyword evidence="2" id="KW-1185">Reference proteome</keyword>
<reference evidence="1 2" key="1">
    <citation type="submission" date="2019-02" db="EMBL/GenBank/DDBJ databases">
        <title>Deep-cultivation of Planctomycetes and their phenomic and genomic characterization uncovers novel biology.</title>
        <authorList>
            <person name="Wiegand S."/>
            <person name="Jogler M."/>
            <person name="Boedeker C."/>
            <person name="Pinto D."/>
            <person name="Vollmers J."/>
            <person name="Rivas-Marin E."/>
            <person name="Kohn T."/>
            <person name="Peeters S.H."/>
            <person name="Heuer A."/>
            <person name="Rast P."/>
            <person name="Oberbeckmann S."/>
            <person name="Bunk B."/>
            <person name="Jeske O."/>
            <person name="Meyerdierks A."/>
            <person name="Storesund J.E."/>
            <person name="Kallscheuer N."/>
            <person name="Luecker S."/>
            <person name="Lage O.M."/>
            <person name="Pohl T."/>
            <person name="Merkel B.J."/>
            <person name="Hornburger P."/>
            <person name="Mueller R.-W."/>
            <person name="Bruemmer F."/>
            <person name="Labrenz M."/>
            <person name="Spormann A.M."/>
            <person name="Op Den Camp H."/>
            <person name="Overmann J."/>
            <person name="Amann R."/>
            <person name="Jetten M.S.M."/>
            <person name="Mascher T."/>
            <person name="Medema M.H."/>
            <person name="Devos D.P."/>
            <person name="Kaster A.-K."/>
            <person name="Ovreas L."/>
            <person name="Rohde M."/>
            <person name="Galperin M.Y."/>
            <person name="Jogler C."/>
        </authorList>
    </citation>
    <scope>NUCLEOTIDE SEQUENCE [LARGE SCALE GENOMIC DNA]</scope>
    <source>
        <strain evidence="1 2">Poly41</strain>
    </source>
</reference>
<dbReference type="EMBL" id="SJPV01000001">
    <property type="protein sequence ID" value="TWU42700.1"/>
    <property type="molecule type" value="Genomic_DNA"/>
</dbReference>